<name>A0A1M6V0W2_XYLRU</name>
<accession>A0A1M6V0W2</accession>
<feature type="transmembrane region" description="Helical" evidence="1">
    <location>
        <begin position="62"/>
        <end position="81"/>
    </location>
</feature>
<proteinExistence type="predicted"/>
<feature type="transmembrane region" description="Helical" evidence="1">
    <location>
        <begin position="282"/>
        <end position="302"/>
    </location>
</feature>
<organism evidence="2 3">
    <name type="scientific">Xylanibacter ruminicola</name>
    <name type="common">Prevotella ruminicola</name>
    <dbReference type="NCBI Taxonomy" id="839"/>
    <lineage>
        <taxon>Bacteria</taxon>
        <taxon>Pseudomonadati</taxon>
        <taxon>Bacteroidota</taxon>
        <taxon>Bacteroidia</taxon>
        <taxon>Bacteroidales</taxon>
        <taxon>Prevotellaceae</taxon>
        <taxon>Xylanibacter</taxon>
    </lineage>
</organism>
<dbReference type="RefSeq" id="WP_073208252.1">
    <property type="nucleotide sequence ID" value="NZ_FRBD01000011.1"/>
</dbReference>
<feature type="transmembrane region" description="Helical" evidence="1">
    <location>
        <begin position="378"/>
        <end position="402"/>
    </location>
</feature>
<dbReference type="Pfam" id="PF18940">
    <property type="entry name" value="DUF5687"/>
    <property type="match status" value="1"/>
</dbReference>
<dbReference type="EMBL" id="FRBD01000011">
    <property type="protein sequence ID" value="SHK75129.1"/>
    <property type="molecule type" value="Genomic_DNA"/>
</dbReference>
<keyword evidence="1" id="KW-1133">Transmembrane helix</keyword>
<keyword evidence="1" id="KW-0812">Transmembrane</keyword>
<reference evidence="2 3" key="1">
    <citation type="submission" date="2016-11" db="EMBL/GenBank/DDBJ databases">
        <authorList>
            <person name="Jaros S."/>
            <person name="Januszkiewicz K."/>
            <person name="Wedrychowicz H."/>
        </authorList>
    </citation>
    <scope>NUCLEOTIDE SEQUENCE [LARGE SCALE GENOMIC DNA]</scope>
    <source>
        <strain evidence="2 3">KHT3</strain>
    </source>
</reference>
<dbReference type="OrthoDB" id="1014144at2"/>
<feature type="transmembrane region" description="Helical" evidence="1">
    <location>
        <begin position="168"/>
        <end position="188"/>
    </location>
</feature>
<keyword evidence="1" id="KW-0472">Membrane</keyword>
<dbReference type="AlphaFoldDB" id="A0A1M6V0W2"/>
<feature type="transmembrane region" description="Helical" evidence="1">
    <location>
        <begin position="423"/>
        <end position="446"/>
    </location>
</feature>
<feature type="transmembrane region" description="Helical" evidence="1">
    <location>
        <begin position="349"/>
        <end position="372"/>
    </location>
</feature>
<feature type="transmembrane region" description="Helical" evidence="1">
    <location>
        <begin position="117"/>
        <end position="134"/>
    </location>
</feature>
<feature type="transmembrane region" description="Helical" evidence="1">
    <location>
        <begin position="140"/>
        <end position="161"/>
    </location>
</feature>
<evidence type="ECO:0000313" key="3">
    <source>
        <dbReference type="Proteomes" id="UP000184130"/>
    </source>
</evidence>
<dbReference type="Proteomes" id="UP000184130">
    <property type="component" value="Unassembled WGS sequence"/>
</dbReference>
<protein>
    <submittedName>
        <fullName evidence="2">Uncharacterized protein</fullName>
    </submittedName>
</protein>
<feature type="transmembrane region" description="Helical" evidence="1">
    <location>
        <begin position="208"/>
        <end position="225"/>
    </location>
</feature>
<sequence length="494" mass="57302">MNKFQLYRLLRKNTNLSYKRSPAFEQNKWAKGLMYFGAAMFAVYLIMYGCIAGAAAEGAAGFMLGAAIIYLAIDYLLRFIVQTTPGMMVKPYILQPISRYTAIECFLMGQHISGYNFLWLFMFVPYAIILLFAGEGFWLVFYEVLTAQLLIILNSQIYLFFRTLINRTVWWFIPAVALYALPFIPLVFKPKASTFDKVFNLYSSVGMSWWFLPVLLLVIAGLFFVNRHFQFKYVYEEISKKAERQLKHVSQFAFFNRFGLVGEYLKIELKSNIRNKTMRTRCISSLVAVVVFTLLVSYTSIYDNELMQNFWCIYCFALYGMTALIKIMGQEGNYIELLMMHRENLIALLQAKFWFYTCVLIIPFVIMLPAVFAGKYTLLMVIAYMLITAGFLHFIIFQLAVYNKQTLPLQLKVTAKGNFENGAQIAIEMFALIGPVAITGLGYLLVGLTYTYIFMCVLGLAFIVTNHLWIRNIYNRMMKRRYENLEGFMNTRDF</sequence>
<evidence type="ECO:0000256" key="1">
    <source>
        <dbReference type="SAM" id="Phobius"/>
    </source>
</evidence>
<dbReference type="InterPro" id="IPR043742">
    <property type="entry name" value="DUF5687"/>
</dbReference>
<feature type="transmembrane region" description="Helical" evidence="1">
    <location>
        <begin position="308"/>
        <end position="328"/>
    </location>
</feature>
<evidence type="ECO:0000313" key="2">
    <source>
        <dbReference type="EMBL" id="SHK75129.1"/>
    </source>
</evidence>
<feature type="transmembrane region" description="Helical" evidence="1">
    <location>
        <begin position="33"/>
        <end position="56"/>
    </location>
</feature>
<gene>
    <name evidence="2" type="ORF">SAMN05216463_11163</name>
</gene>
<feature type="transmembrane region" description="Helical" evidence="1">
    <location>
        <begin position="452"/>
        <end position="470"/>
    </location>
</feature>